<dbReference type="InterPro" id="IPR014756">
    <property type="entry name" value="Ig_E-set"/>
</dbReference>
<evidence type="ECO:0000256" key="5">
    <source>
        <dbReference type="ARBA" id="ARBA00023136"/>
    </source>
</evidence>
<proteinExistence type="inferred from homology"/>
<evidence type="ECO:0000313" key="12">
    <source>
        <dbReference type="EMBL" id="CAC5391119.1"/>
    </source>
</evidence>
<dbReference type="InterPro" id="IPR016201">
    <property type="entry name" value="PSI"/>
</dbReference>
<dbReference type="PANTHER" id="PTHR22625">
    <property type="entry name" value="PLEXIN"/>
    <property type="match status" value="1"/>
</dbReference>
<sequence length="1521" mass="171746">MGFNRKSSFSSILYIIAIAVESTLSQNSRATKISSLRQMIISNETIYVGGVSGIASYHRENMTEKAFDTNYSNVWLLLYDKEKEEIIQCNKSYDNVSHCSNLNASLQNTGIEITNISVDIRHLPTYNMIYVKEVNTSIVVIGANSAKVQNTSYGILSFNLTDFTLFSTEPNRRGPMNIERADEENITLVFKSSFYRAPHFYFFFQVHANNQYESSRIGKLCLNYENNYNDNGYYHSYEDMNITCKYNGSILTKIENAVDEGGFAIFLFFYNNCSVICSHSWTAIKRDYLKSRKLLLLCDGNNPVKDGKYFEPDTKLGDGGFENCFVNESNCDKGVDICKELQGNFCNTRTHHTIVGEEGTVNMVPFYTINKTISAMDILKTNNYSVLYFGTTDGQLGSVYFQLKGRNGSHENFRTSSFYKANSTIISIKVEKDRIYFITKSKIDKVDFKNCSIHESCESCIESLNPYCGWSYAENRCNVHNPISPVWIPSAEGVCIRFSKIPDRININTEDNTNITFDIWIPSGTVVQNKNGDFRCRINGTAAIGTVNNITNLCNINITSLNTDNYTFEITYEEEMIASSVIEFYKCQHFKKCRECTNRSECYWDPMFFACDNHESNLTIAVYEEDKCPNLDNDVELHLYANRPENLTIRVREFDSYLTDKMTSSNFTCEISQNGIIVNTSGVLWGMNYTHFSCMGVQLIESEEPYIVRLKYNDLYFDNEVTLNVYTCGSFHNKQDCSKSQFVKNCQWNNSCCIDIRSGICSLNKDNVTVEKIYPVSGPVKGGTSISISVNNEDDKPEYFFIDGAECTNITKEKDDFSSKTRSSVIDKSKEQDSSFSCITGEVLEPNNGKINMSFKRRSIIVKNTYFTYKDPGEIQNFYPMKGILAGNTTITITGQNITFEGADRYNIEFCDKYNVICIKCSILDNVNMNDSKIMCKTGESNETRILTQLVVVIDTLTTLRLNRTFHYLPDPTFDISNETLKAIESGGSKFTINGDGFNNVGQITVERVDEPCKVPSDKQAVCQTPEKLLNQTNVQTVIVNFDGIARAFEINYVDDPSFERFDGVINYDKGSSITIKGKNILNGAGIGDYHIQVGLDGKCLISESDITMTYINCFPPKNVPRTNKSEVNTVHVIDVAKIMKVLQVEVGRIKVYIGDLQYQEDAKILAIIVGVLATALLIAVIIGILAVLVLRKKKKKAIKEFKMELMTREEMVRKASREEFADAQMTMRSIKSDLFTSKVPFCDYKTYVLRQLFPNQDIATNPLLHCLEISDDKKDGTKTAIDNFKMLLSTKLFLKSLVQTFDRPNMLTIQEKGSLFSWRTGCGIDLEPVDDACTVVLKSDSEDVTVITKQARANEITEVEPSIIKSTCADLERQNLIIAPSNATTTILDADEISEDDTITILDADEISEDHTITILDADKISEDDTFTILDADEISEDDTDVSVLVDQPSIVINNFNIDLEYDQPEIGGENSHVDYILSELQNELVNIDDQEYADYESSEATALTDPVVELQPDEVAEIE</sequence>
<dbReference type="Pfam" id="PF08337">
    <property type="entry name" value="Plexin_cytopl"/>
    <property type="match status" value="1"/>
</dbReference>
<dbReference type="Gene3D" id="3.30.1680.10">
    <property type="entry name" value="ligand-binding face of the semaphorins, domain 2"/>
    <property type="match status" value="1"/>
</dbReference>
<keyword evidence="4" id="KW-0677">Repeat</keyword>
<evidence type="ECO:0000256" key="10">
    <source>
        <dbReference type="SAM" id="SignalP"/>
    </source>
</evidence>
<feature type="chain" id="PRO_5026989147" evidence="10">
    <location>
        <begin position="26"/>
        <end position="1521"/>
    </location>
</feature>
<dbReference type="SUPFAM" id="SSF103575">
    <property type="entry name" value="Plexin repeat"/>
    <property type="match status" value="1"/>
</dbReference>
<dbReference type="SMART" id="SM00423">
    <property type="entry name" value="PSI"/>
    <property type="match status" value="2"/>
</dbReference>
<dbReference type="Gene3D" id="2.60.40.10">
    <property type="entry name" value="Immunoglobulins"/>
    <property type="match status" value="2"/>
</dbReference>
<dbReference type="PANTHER" id="PTHR22625:SF4">
    <property type="entry name" value="PLEXIN-C1"/>
    <property type="match status" value="1"/>
</dbReference>
<dbReference type="InterPro" id="IPR013548">
    <property type="entry name" value="Plexin_cytoplasmic_RasGAP_dom"/>
</dbReference>
<keyword evidence="9" id="KW-1133">Transmembrane helix</keyword>
<evidence type="ECO:0000256" key="2">
    <source>
        <dbReference type="ARBA" id="ARBA00010297"/>
    </source>
</evidence>
<dbReference type="GO" id="GO:0017154">
    <property type="term" value="F:semaphorin receptor activity"/>
    <property type="evidence" value="ECO:0007669"/>
    <property type="project" value="InterPro"/>
</dbReference>
<evidence type="ECO:0000256" key="7">
    <source>
        <dbReference type="ARBA" id="ARBA00023180"/>
    </source>
</evidence>
<dbReference type="InterPro" id="IPR002165">
    <property type="entry name" value="Plexin_repeat"/>
</dbReference>
<dbReference type="InterPro" id="IPR008936">
    <property type="entry name" value="Rho_GTPase_activation_prot"/>
</dbReference>
<evidence type="ECO:0000256" key="8">
    <source>
        <dbReference type="PROSITE-ProRule" id="PRU00352"/>
    </source>
</evidence>
<evidence type="ECO:0000256" key="6">
    <source>
        <dbReference type="ARBA" id="ARBA00023157"/>
    </source>
</evidence>
<evidence type="ECO:0000256" key="4">
    <source>
        <dbReference type="ARBA" id="ARBA00022737"/>
    </source>
</evidence>
<keyword evidence="13" id="KW-1185">Reference proteome</keyword>
<dbReference type="GO" id="GO:0008360">
    <property type="term" value="P:regulation of cell shape"/>
    <property type="evidence" value="ECO:0007669"/>
    <property type="project" value="TreeGrafter"/>
</dbReference>
<dbReference type="CDD" id="cd00603">
    <property type="entry name" value="IPT_PCSR"/>
    <property type="match status" value="2"/>
</dbReference>
<dbReference type="SUPFAM" id="SSF81296">
    <property type="entry name" value="E set domains"/>
    <property type="match status" value="1"/>
</dbReference>
<name>A0A6J8C7U5_MYTCO</name>
<dbReference type="GO" id="GO:0002116">
    <property type="term" value="C:semaphorin receptor complex"/>
    <property type="evidence" value="ECO:0007669"/>
    <property type="project" value="TreeGrafter"/>
</dbReference>
<dbReference type="InterPro" id="IPR001627">
    <property type="entry name" value="Semap_dom"/>
</dbReference>
<accession>A0A6J8C7U5</accession>
<dbReference type="GO" id="GO:0005886">
    <property type="term" value="C:plasma membrane"/>
    <property type="evidence" value="ECO:0007669"/>
    <property type="project" value="UniProtKB-SubCell"/>
</dbReference>
<evidence type="ECO:0000256" key="9">
    <source>
        <dbReference type="SAM" id="Phobius"/>
    </source>
</evidence>
<dbReference type="SMART" id="SM00429">
    <property type="entry name" value="IPT"/>
    <property type="match status" value="3"/>
</dbReference>
<dbReference type="InterPro" id="IPR002909">
    <property type="entry name" value="IPT_dom"/>
</dbReference>
<dbReference type="GO" id="GO:0050772">
    <property type="term" value="P:positive regulation of axonogenesis"/>
    <property type="evidence" value="ECO:0007669"/>
    <property type="project" value="TreeGrafter"/>
</dbReference>
<keyword evidence="7" id="KW-0325">Glycoprotein</keyword>
<protein>
    <submittedName>
        <fullName evidence="12">PLXNB</fullName>
    </submittedName>
</protein>
<dbReference type="Gene3D" id="1.10.506.10">
    <property type="entry name" value="GTPase Activation - p120gap, domain 1"/>
    <property type="match status" value="1"/>
</dbReference>
<dbReference type="Pfam" id="PF01437">
    <property type="entry name" value="PSI"/>
    <property type="match status" value="1"/>
</dbReference>
<dbReference type="GO" id="GO:0030334">
    <property type="term" value="P:regulation of cell migration"/>
    <property type="evidence" value="ECO:0007669"/>
    <property type="project" value="TreeGrafter"/>
</dbReference>
<dbReference type="Proteomes" id="UP000507470">
    <property type="component" value="Unassembled WGS sequence"/>
</dbReference>
<evidence type="ECO:0000313" key="13">
    <source>
        <dbReference type="Proteomes" id="UP000507470"/>
    </source>
</evidence>
<keyword evidence="5 9" id="KW-0472">Membrane</keyword>
<dbReference type="OrthoDB" id="6141733at2759"/>
<evidence type="ECO:0000256" key="3">
    <source>
        <dbReference type="ARBA" id="ARBA00022475"/>
    </source>
</evidence>
<dbReference type="InterPro" id="IPR036352">
    <property type="entry name" value="Semap_dom_sf"/>
</dbReference>
<comment type="caution">
    <text evidence="8">Lacks conserved residue(s) required for the propagation of feature annotation.</text>
</comment>
<feature type="signal peptide" evidence="10">
    <location>
        <begin position="1"/>
        <end position="25"/>
    </location>
</feature>
<dbReference type="SUPFAM" id="SSF101912">
    <property type="entry name" value="Sema domain"/>
    <property type="match status" value="1"/>
</dbReference>
<feature type="transmembrane region" description="Helical" evidence="9">
    <location>
        <begin position="1165"/>
        <end position="1191"/>
    </location>
</feature>
<dbReference type="InterPro" id="IPR031148">
    <property type="entry name" value="Plexin"/>
</dbReference>
<keyword evidence="10" id="KW-0732">Signal</keyword>
<dbReference type="InterPro" id="IPR013783">
    <property type="entry name" value="Ig-like_fold"/>
</dbReference>
<dbReference type="EMBL" id="CACVKT020004664">
    <property type="protein sequence ID" value="CAC5391119.1"/>
    <property type="molecule type" value="Genomic_DNA"/>
</dbReference>
<dbReference type="PROSITE" id="PS51004">
    <property type="entry name" value="SEMA"/>
    <property type="match status" value="1"/>
</dbReference>
<dbReference type="Pfam" id="PF01833">
    <property type="entry name" value="TIG"/>
    <property type="match status" value="2"/>
</dbReference>
<evidence type="ECO:0000259" key="11">
    <source>
        <dbReference type="PROSITE" id="PS51004"/>
    </source>
</evidence>
<evidence type="ECO:0000256" key="1">
    <source>
        <dbReference type="ARBA" id="ARBA00004162"/>
    </source>
</evidence>
<keyword evidence="6" id="KW-1015">Disulfide bond</keyword>
<keyword evidence="9" id="KW-0812">Transmembrane</keyword>
<feature type="domain" description="Sema" evidence="11">
    <location>
        <begin position="1"/>
        <end position="448"/>
    </location>
</feature>
<organism evidence="12 13">
    <name type="scientific">Mytilus coruscus</name>
    <name type="common">Sea mussel</name>
    <dbReference type="NCBI Taxonomy" id="42192"/>
    <lineage>
        <taxon>Eukaryota</taxon>
        <taxon>Metazoa</taxon>
        <taxon>Spiralia</taxon>
        <taxon>Lophotrochozoa</taxon>
        <taxon>Mollusca</taxon>
        <taxon>Bivalvia</taxon>
        <taxon>Autobranchia</taxon>
        <taxon>Pteriomorphia</taxon>
        <taxon>Mytilida</taxon>
        <taxon>Mytiloidea</taxon>
        <taxon>Mytilidae</taxon>
        <taxon>Mytilinae</taxon>
        <taxon>Mytilus</taxon>
    </lineage>
</organism>
<comment type="similarity">
    <text evidence="2">Belongs to the plexin family.</text>
</comment>
<gene>
    <name evidence="12" type="ORF">MCOR_26158</name>
</gene>
<comment type="subcellular location">
    <subcellularLocation>
        <location evidence="1">Cell membrane</location>
        <topology evidence="1">Single-pass membrane protein</topology>
    </subcellularLocation>
</comment>
<dbReference type="CDD" id="cd00102">
    <property type="entry name" value="IPT"/>
    <property type="match status" value="1"/>
</dbReference>
<reference evidence="12 13" key="1">
    <citation type="submission" date="2020-06" db="EMBL/GenBank/DDBJ databases">
        <authorList>
            <person name="Li R."/>
            <person name="Bekaert M."/>
        </authorList>
    </citation>
    <scope>NUCLEOTIDE SEQUENCE [LARGE SCALE GENOMIC DNA]</scope>
    <source>
        <strain evidence="13">wild</strain>
    </source>
</reference>
<keyword evidence="3" id="KW-1003">Cell membrane</keyword>
<dbReference type="GO" id="GO:0007162">
    <property type="term" value="P:negative regulation of cell adhesion"/>
    <property type="evidence" value="ECO:0007669"/>
    <property type="project" value="TreeGrafter"/>
</dbReference>